<organism evidence="13 14">
    <name type="scientific">Hymenobacter cavernae</name>
    <dbReference type="NCBI Taxonomy" id="2044852"/>
    <lineage>
        <taxon>Bacteria</taxon>
        <taxon>Pseudomonadati</taxon>
        <taxon>Bacteroidota</taxon>
        <taxon>Cytophagia</taxon>
        <taxon>Cytophagales</taxon>
        <taxon>Hymenobacteraceae</taxon>
        <taxon>Hymenobacter</taxon>
    </lineage>
</organism>
<dbReference type="Pfam" id="PF02446">
    <property type="entry name" value="Glyco_hydro_77"/>
    <property type="match status" value="1"/>
</dbReference>
<dbReference type="PANTHER" id="PTHR32518">
    <property type="match status" value="1"/>
</dbReference>
<evidence type="ECO:0000256" key="6">
    <source>
        <dbReference type="ARBA" id="ARBA00022490"/>
    </source>
</evidence>
<dbReference type="SMART" id="SM01065">
    <property type="entry name" value="CBM_2"/>
    <property type="match status" value="2"/>
</dbReference>
<evidence type="ECO:0000256" key="3">
    <source>
        <dbReference type="ARBA" id="ARBA00005684"/>
    </source>
</evidence>
<evidence type="ECO:0000313" key="14">
    <source>
        <dbReference type="Proteomes" id="UP000632273"/>
    </source>
</evidence>
<dbReference type="InterPro" id="IPR003385">
    <property type="entry name" value="Glyco_hydro_77"/>
</dbReference>
<feature type="domain" description="CBM20" evidence="12">
    <location>
        <begin position="1"/>
        <end position="100"/>
    </location>
</feature>
<dbReference type="EC" id="2.4.1.25" evidence="4"/>
<dbReference type="InterPro" id="IPR002044">
    <property type="entry name" value="CBM20"/>
</dbReference>
<comment type="caution">
    <text evidence="13">The sequence shown here is derived from an EMBL/GenBank/DDBJ whole genome shotgun (WGS) entry which is preliminary data.</text>
</comment>
<dbReference type="Proteomes" id="UP000632273">
    <property type="component" value="Unassembled WGS sequence"/>
</dbReference>
<accession>A0ABQ1TWZ7</accession>
<evidence type="ECO:0000256" key="5">
    <source>
        <dbReference type="ARBA" id="ARBA00020295"/>
    </source>
</evidence>
<dbReference type="Gene3D" id="3.20.20.80">
    <property type="entry name" value="Glycosidases"/>
    <property type="match status" value="2"/>
</dbReference>
<comment type="catalytic activity">
    <reaction evidence="1">
        <text>Transfers a segment of a (1-&gt;4)-alpha-D-glucan to a new position in an acceptor, which may be glucose or a (1-&gt;4)-alpha-D-glucan.</text>
        <dbReference type="EC" id="2.4.1.25"/>
    </reaction>
</comment>
<dbReference type="InterPro" id="IPR017853">
    <property type="entry name" value="GH"/>
</dbReference>
<evidence type="ECO:0000256" key="2">
    <source>
        <dbReference type="ARBA" id="ARBA00004496"/>
    </source>
</evidence>
<keyword evidence="14" id="KW-1185">Reference proteome</keyword>
<dbReference type="EMBL" id="BMHT01000002">
    <property type="protein sequence ID" value="GGF03471.1"/>
    <property type="molecule type" value="Genomic_DNA"/>
</dbReference>
<evidence type="ECO:0000256" key="11">
    <source>
        <dbReference type="ARBA" id="ARBA00031501"/>
    </source>
</evidence>
<name>A0ABQ1TWZ7_9BACT</name>
<sequence length="906" mass="105330">MILRFSLPYRTAWGQRLLVCGSEPTLGQWQLDQALALQYDEANGRWHHEITLPDAAAGTVTYKYILMEHDTPQWEWGPNRTIDYDGQQYETIELEDYWRPPAQPENEVTTAAFTQALMRRAGRARSGSEAVGSGPTVRFQLLAPRVDTNYQVCVLGSDSALGAWDASQALVLSDAHYPTWTAEVNLAQPDQTTRYKYGIWNPETRQIVELEGGDDRLITPLNDEKTLRVLADERFRYTTGNWRGAGVAMPVFSLRSQRGLGVGEFPDLKLLVDWAVSTGLKMVQVLPINDTTATHTWVDSYPYAAISVFALHPQYLNLEAVAELANSAHQQELAQLRTELNGRDFVDYEPVMNAKWKFIKLLYQQEKARFLADPAFHAFREEQKSWLVPYAAFSALRDRFGTADFHKWPEEYRTPNIAAELTGEDQPDFDEFGLHFFTQFHLDKQLRDAVEYARSKGVVVKGDLPIGIYRHSVDAWTQPELYHMDRQAGAPPDDFSLTGQNWRFPTYNWEQMAEDCYAWWKQRMGHLSRYFDALRIDHILGFFRIWEILGHSVEGLLGHFAPALPLHRHEIEQRIGWFDYGRLCEPYIRWHMLTDIFREQTQAVYEEFLDAVDHGIFRLKEHVRTQRQIEEVFEQKIKDDPSNAEHYRWLRTNLYKLPNEVLFVPAEEPDFYHPRITLHLSVSFRELDEHTRHRLKDLYDDFFYRRHEEFWRQQGLVKLPPVRYATNMLICGEDLGMVPASVPGVMRELGMLGLNIQRMSSDPSVEFGNPATAPYLSVVSPGSHDMSTLRGWWEEDRTLTQRFFEHQLGHLGKQAPYECEPWIIREILAQHLASPAMWAIFPLQDLLALDAQVRRANPQEEQINVPANPQHFWKYRLHLPLEELLIQQQLRTDLRQLMQESSRGEA</sequence>
<dbReference type="PANTHER" id="PTHR32518:SF3">
    <property type="entry name" value="4-ALPHA-GLUCANOTRANSFERASE"/>
    <property type="match status" value="1"/>
</dbReference>
<keyword evidence="9" id="KW-0119">Carbohydrate metabolism</keyword>
<evidence type="ECO:0000256" key="1">
    <source>
        <dbReference type="ARBA" id="ARBA00000439"/>
    </source>
</evidence>
<comment type="subcellular location">
    <subcellularLocation>
        <location evidence="2">Cytoplasm</location>
    </subcellularLocation>
</comment>
<dbReference type="PROSITE" id="PS51166">
    <property type="entry name" value="CBM20"/>
    <property type="match status" value="2"/>
</dbReference>
<keyword evidence="8" id="KW-0808">Transferase</keyword>
<protein>
    <recommendedName>
        <fullName evidence="5">4-alpha-glucanotransferase</fullName>
        <ecNumber evidence="4">2.4.1.25</ecNumber>
    </recommendedName>
    <alternativeName>
        <fullName evidence="10">Amylomaltase</fullName>
    </alternativeName>
    <alternativeName>
        <fullName evidence="11">Disproportionating enzyme</fullName>
    </alternativeName>
</protein>
<dbReference type="InterPro" id="IPR013784">
    <property type="entry name" value="Carb-bd-like_fold"/>
</dbReference>
<evidence type="ECO:0000256" key="7">
    <source>
        <dbReference type="ARBA" id="ARBA00022676"/>
    </source>
</evidence>
<proteinExistence type="inferred from homology"/>
<keyword evidence="7" id="KW-0328">Glycosyltransferase</keyword>
<evidence type="ECO:0000313" key="13">
    <source>
        <dbReference type="EMBL" id="GGF03471.1"/>
    </source>
</evidence>
<dbReference type="SUPFAM" id="SSF49452">
    <property type="entry name" value="Starch-binding domain-like"/>
    <property type="match status" value="2"/>
</dbReference>
<evidence type="ECO:0000256" key="8">
    <source>
        <dbReference type="ARBA" id="ARBA00022679"/>
    </source>
</evidence>
<dbReference type="RefSeq" id="WP_188812325.1">
    <property type="nucleotide sequence ID" value="NZ_BMHT01000002.1"/>
</dbReference>
<evidence type="ECO:0000259" key="12">
    <source>
        <dbReference type="PROSITE" id="PS51166"/>
    </source>
</evidence>
<dbReference type="InterPro" id="IPR013783">
    <property type="entry name" value="Ig-like_fold"/>
</dbReference>
<dbReference type="Pfam" id="PF00686">
    <property type="entry name" value="CBM_20"/>
    <property type="match status" value="2"/>
</dbReference>
<dbReference type="CDD" id="cd05467">
    <property type="entry name" value="CBM20"/>
    <property type="match status" value="1"/>
</dbReference>
<comment type="similarity">
    <text evidence="3">Belongs to the disproportionating enzyme family.</text>
</comment>
<evidence type="ECO:0000256" key="9">
    <source>
        <dbReference type="ARBA" id="ARBA00023277"/>
    </source>
</evidence>
<keyword evidence="6" id="KW-0963">Cytoplasm</keyword>
<evidence type="ECO:0000256" key="10">
    <source>
        <dbReference type="ARBA" id="ARBA00031423"/>
    </source>
</evidence>
<feature type="domain" description="CBM20" evidence="12">
    <location>
        <begin position="129"/>
        <end position="244"/>
    </location>
</feature>
<gene>
    <name evidence="13" type="ORF">GCM10011383_13130</name>
</gene>
<reference evidence="14" key="1">
    <citation type="journal article" date="2019" name="Int. J. Syst. Evol. Microbiol.">
        <title>The Global Catalogue of Microorganisms (GCM) 10K type strain sequencing project: providing services to taxonomists for standard genome sequencing and annotation.</title>
        <authorList>
            <consortium name="The Broad Institute Genomics Platform"/>
            <consortium name="The Broad Institute Genome Sequencing Center for Infectious Disease"/>
            <person name="Wu L."/>
            <person name="Ma J."/>
        </authorList>
    </citation>
    <scope>NUCLEOTIDE SEQUENCE [LARGE SCALE GENOMIC DNA]</scope>
    <source>
        <strain evidence="14">CGMCC 1.15197</strain>
    </source>
</reference>
<evidence type="ECO:0000256" key="4">
    <source>
        <dbReference type="ARBA" id="ARBA00012560"/>
    </source>
</evidence>
<dbReference type="Gene3D" id="2.60.40.10">
    <property type="entry name" value="Immunoglobulins"/>
    <property type="match status" value="2"/>
</dbReference>
<dbReference type="SUPFAM" id="SSF51445">
    <property type="entry name" value="(Trans)glycosidases"/>
    <property type="match status" value="1"/>
</dbReference>